<dbReference type="SUPFAM" id="SSF48452">
    <property type="entry name" value="TPR-like"/>
    <property type="match status" value="1"/>
</dbReference>
<dbReference type="GO" id="GO:0003729">
    <property type="term" value="F:mRNA binding"/>
    <property type="evidence" value="ECO:0007669"/>
    <property type="project" value="TreeGrafter"/>
</dbReference>
<evidence type="ECO:0000313" key="14">
    <source>
        <dbReference type="Ensembl" id="ENSACLP00000064047.1"/>
    </source>
</evidence>
<evidence type="ECO:0000256" key="12">
    <source>
        <dbReference type="SAM" id="MobiDB-lite"/>
    </source>
</evidence>
<dbReference type="AlphaFoldDB" id="A0AAX7U5I6"/>
<dbReference type="GO" id="GO:0005634">
    <property type="term" value="C:nucleus"/>
    <property type="evidence" value="ECO:0007669"/>
    <property type="project" value="UniProtKB-SubCell"/>
</dbReference>
<keyword evidence="15" id="KW-1185">Reference proteome</keyword>
<accession>A0AAX7U5I6</accession>
<dbReference type="Ensembl" id="ENSACLT00000064507.1">
    <property type="protein sequence ID" value="ENSACLP00000064047.1"/>
    <property type="gene ID" value="ENSACLG00000007820.2"/>
</dbReference>
<comment type="subunit">
    <text evidence="8">Homodimer. The CSTF complex is composed of CSTF1 (50 kDa subunit), CSTF2 (64 kDa subunit) and CSTF3 (77 kDa subunit). CSTF3 directly interacts with CSTF1 and CSTF2. Interacts with FIP1L1.</text>
</comment>
<dbReference type="Proteomes" id="UP000265100">
    <property type="component" value="Chromosome 1"/>
</dbReference>
<evidence type="ECO:0000256" key="1">
    <source>
        <dbReference type="ARBA" id="ARBA00004123"/>
    </source>
</evidence>
<keyword evidence="5" id="KW-0007">Acetylation</keyword>
<reference evidence="14" key="4">
    <citation type="submission" date="2025-09" db="UniProtKB">
        <authorList>
            <consortium name="Ensembl"/>
        </authorList>
    </citation>
    <scope>IDENTIFICATION</scope>
</reference>
<protein>
    <recommendedName>
        <fullName evidence="9">Cleavage stimulation factor subunit 3</fullName>
    </recommendedName>
    <alternativeName>
        <fullName evidence="10">CF-1 77 kDa subunit</fullName>
    </alternativeName>
    <alternativeName>
        <fullName evidence="11">Cleavage stimulation factor 77 kDa subunit</fullName>
    </alternativeName>
</protein>
<dbReference type="GeneTree" id="ENSGT00390000006758"/>
<evidence type="ECO:0000256" key="6">
    <source>
        <dbReference type="ARBA" id="ARBA00023242"/>
    </source>
</evidence>
<evidence type="ECO:0000256" key="9">
    <source>
        <dbReference type="ARBA" id="ARBA00074328"/>
    </source>
</evidence>
<comment type="function">
    <text evidence="7">One of the multiple factors required for polyadenylation and 3'-end cleavage of mammalian pre-mRNAs.</text>
</comment>
<dbReference type="FunFam" id="1.25.40.1040:FF:000002">
    <property type="entry name" value="Cleavage stimulation factor subunit 3"/>
    <property type="match status" value="1"/>
</dbReference>
<reference evidence="14" key="3">
    <citation type="submission" date="2025-08" db="UniProtKB">
        <authorList>
            <consortium name="Ensembl"/>
        </authorList>
    </citation>
    <scope>IDENTIFICATION</scope>
</reference>
<sequence length="687" mass="79818">MSTEATAEQAAAEYIPEKVKKAEKKLEENPYDLDAWSILIREAQNQPIDKARKTYERLVSQFPSSGRFWKLYIEAEVKTFLFQRCLMKVLHIDLWKCYLSYVRETKGKLPSYKEKMAQAYDFALDKIGMEIMSYQIWVDYINFLKGVEAVGSYAENQRITAVRRVYQRGCVNPMINIEQLWRDYSKYEEGINVHLAKKMIEDRSRDYMNARRVAKEYETVMKGLDRNAPSVPPQNSPQEAQQVEMWKKYIQWEKSNPLRTEDQTLITKRVMFAYEQCLLVLGHHPDIWYEAAQYLEQSSKLLAEKGDMNNSKLFSDEAANIYERAIGTLLKKNMLLYFAFADYEESRMKYEKVHSIYNKLLAIEDIDPTLVYIQYMKFARRAEGIKSGRTIFKKAREDPRTRHHVYVTAALMEYYCSKDKSVAFKIFELGLKKYGDIPEYILAYIDYLSHLNEDNNTRVLFERVLTSGSLSPEKSGEIWARFLAFESNIGDLASILKVERRRFMAFKDEYEGKETALLVDRYKFMDLYPCSTSELKALGYKDVSRAKLAALLPETVVAPSVPALKDEVDRKPEYPKPDTNQMIPFQPRHLARTVCDCLLLQGPFVQVDELMETFRRCTLPETVDAAVELITGRQPDVGGEGNGSMENHTIAKSLKRPNADSDEEDDKGAIAPPIHDIYRARQQKRIR</sequence>
<keyword evidence="3" id="KW-0507">mRNA processing</keyword>
<evidence type="ECO:0000256" key="8">
    <source>
        <dbReference type="ARBA" id="ARBA00062648"/>
    </source>
</evidence>
<feature type="domain" description="Suppressor of forked" evidence="13">
    <location>
        <begin position="18"/>
        <end position="535"/>
    </location>
</feature>
<evidence type="ECO:0000256" key="5">
    <source>
        <dbReference type="ARBA" id="ARBA00022990"/>
    </source>
</evidence>
<dbReference type="SMART" id="SM00386">
    <property type="entry name" value="HAT"/>
    <property type="match status" value="11"/>
</dbReference>
<keyword evidence="6" id="KW-0539">Nucleus</keyword>
<keyword evidence="2" id="KW-0597">Phosphoprotein</keyword>
<dbReference type="Gene3D" id="1.25.40.1040">
    <property type="match status" value="1"/>
</dbReference>
<dbReference type="InterPro" id="IPR045243">
    <property type="entry name" value="Rna14-like"/>
</dbReference>
<evidence type="ECO:0000256" key="3">
    <source>
        <dbReference type="ARBA" id="ARBA00022664"/>
    </source>
</evidence>
<evidence type="ECO:0000259" key="13">
    <source>
        <dbReference type="Pfam" id="PF05843"/>
    </source>
</evidence>
<dbReference type="PANTHER" id="PTHR19980:SF0">
    <property type="entry name" value="CLEAVAGE STIMULATION FACTOR SUBUNIT 3"/>
    <property type="match status" value="1"/>
</dbReference>
<evidence type="ECO:0000256" key="10">
    <source>
        <dbReference type="ARBA" id="ARBA00076953"/>
    </source>
</evidence>
<reference evidence="14 15" key="1">
    <citation type="submission" date="2018-05" db="EMBL/GenBank/DDBJ databases">
        <authorList>
            <person name="Datahose"/>
        </authorList>
    </citation>
    <scope>NUCLEOTIDE SEQUENCE</scope>
</reference>
<dbReference type="InterPro" id="IPR011990">
    <property type="entry name" value="TPR-like_helical_dom_sf"/>
</dbReference>
<dbReference type="FunFam" id="1.25.40.10:FF:002655">
    <property type="entry name" value="Cleavage stimulation factor subunit 3"/>
    <property type="match status" value="1"/>
</dbReference>
<dbReference type="PANTHER" id="PTHR19980">
    <property type="entry name" value="RNA CLEAVAGE STIMULATION FACTOR"/>
    <property type="match status" value="1"/>
</dbReference>
<feature type="region of interest" description="Disordered" evidence="12">
    <location>
        <begin position="634"/>
        <end position="687"/>
    </location>
</feature>
<reference evidence="15" key="2">
    <citation type="submission" date="2023-03" db="EMBL/GenBank/DDBJ databases">
        <authorList>
            <consortium name="Wellcome Sanger Institute Data Sharing"/>
        </authorList>
    </citation>
    <scope>NUCLEOTIDE SEQUENCE [LARGE SCALE GENOMIC DNA]</scope>
</reference>
<evidence type="ECO:0000256" key="7">
    <source>
        <dbReference type="ARBA" id="ARBA00055756"/>
    </source>
</evidence>
<evidence type="ECO:0000313" key="15">
    <source>
        <dbReference type="Proteomes" id="UP000265100"/>
    </source>
</evidence>
<proteinExistence type="predicted"/>
<evidence type="ECO:0000256" key="2">
    <source>
        <dbReference type="ARBA" id="ARBA00022553"/>
    </source>
</evidence>
<evidence type="ECO:0000256" key="4">
    <source>
        <dbReference type="ARBA" id="ARBA00022737"/>
    </source>
</evidence>
<comment type="subcellular location">
    <subcellularLocation>
        <location evidence="1">Nucleus</location>
    </subcellularLocation>
</comment>
<name>A0AAX7U5I6_ASTCA</name>
<dbReference type="GO" id="GO:0031124">
    <property type="term" value="P:mRNA 3'-end processing"/>
    <property type="evidence" value="ECO:0007669"/>
    <property type="project" value="InterPro"/>
</dbReference>
<dbReference type="InterPro" id="IPR008847">
    <property type="entry name" value="Suf"/>
</dbReference>
<dbReference type="Pfam" id="PF05843">
    <property type="entry name" value="Suf"/>
    <property type="match status" value="1"/>
</dbReference>
<evidence type="ECO:0000256" key="11">
    <source>
        <dbReference type="ARBA" id="ARBA00078012"/>
    </source>
</evidence>
<gene>
    <name evidence="14" type="primary">CSTF3</name>
</gene>
<organism evidence="14 15">
    <name type="scientific">Astatotilapia calliptera</name>
    <name type="common">Eastern happy</name>
    <name type="synonym">Chromis callipterus</name>
    <dbReference type="NCBI Taxonomy" id="8154"/>
    <lineage>
        <taxon>Eukaryota</taxon>
        <taxon>Metazoa</taxon>
        <taxon>Chordata</taxon>
        <taxon>Craniata</taxon>
        <taxon>Vertebrata</taxon>
        <taxon>Euteleostomi</taxon>
        <taxon>Actinopterygii</taxon>
        <taxon>Neopterygii</taxon>
        <taxon>Teleostei</taxon>
        <taxon>Neoteleostei</taxon>
        <taxon>Acanthomorphata</taxon>
        <taxon>Ovalentaria</taxon>
        <taxon>Cichlomorphae</taxon>
        <taxon>Cichliformes</taxon>
        <taxon>Cichlidae</taxon>
        <taxon>African cichlids</taxon>
        <taxon>Pseudocrenilabrinae</taxon>
        <taxon>Haplochromini</taxon>
        <taxon>Astatotilapia</taxon>
    </lineage>
</organism>
<keyword evidence="4" id="KW-0677">Repeat</keyword>
<dbReference type="InterPro" id="IPR003107">
    <property type="entry name" value="HAT"/>
</dbReference>